<proteinExistence type="predicted"/>
<dbReference type="AlphaFoldDB" id="A0A4V5PJI8"/>
<dbReference type="RefSeq" id="WP_136892598.1">
    <property type="nucleotide sequence ID" value="NZ_SWJE01000002.1"/>
</dbReference>
<dbReference type="EMBL" id="SWJE01000002">
    <property type="protein sequence ID" value="TKC91560.1"/>
    <property type="molecule type" value="Genomic_DNA"/>
</dbReference>
<evidence type="ECO:0000313" key="1">
    <source>
        <dbReference type="EMBL" id="TKC91560.1"/>
    </source>
</evidence>
<comment type="caution">
    <text evidence="1">The sequence shown here is derived from an EMBL/GenBank/DDBJ whole genome shotgun (WGS) entry which is preliminary data.</text>
</comment>
<accession>A0A4V5PJI8</accession>
<protein>
    <submittedName>
        <fullName evidence="1">Formate dehydrogenase</fullName>
    </submittedName>
</protein>
<reference evidence="1 2" key="1">
    <citation type="submission" date="2019-04" db="EMBL/GenBank/DDBJ databases">
        <title>Trinickia sp. 7GSK02, isolated from subtropical forest soil.</title>
        <authorList>
            <person name="Gao Z.-H."/>
            <person name="Qiu L.-H."/>
        </authorList>
    </citation>
    <scope>NUCLEOTIDE SEQUENCE [LARGE SCALE GENOMIC DNA]</scope>
    <source>
        <strain evidence="1 2">7GSK02</strain>
    </source>
</reference>
<dbReference type="Pfam" id="PF11390">
    <property type="entry name" value="FdsD"/>
    <property type="match status" value="1"/>
</dbReference>
<gene>
    <name evidence="1" type="ORF">FAZ69_03670</name>
</gene>
<name>A0A4V5PJI8_9BURK</name>
<dbReference type="Proteomes" id="UP000305539">
    <property type="component" value="Unassembled WGS sequence"/>
</dbReference>
<sequence length="80" mass="8838">MNQEHLIVMANQIGAFFASMPDHDEALEGVANHIRRFWEPRMRRVILAALDEPEAAASMLPVVREALTKSRDALTPAAAA</sequence>
<dbReference type="OrthoDB" id="8527650at2"/>
<evidence type="ECO:0000313" key="2">
    <source>
        <dbReference type="Proteomes" id="UP000305539"/>
    </source>
</evidence>
<keyword evidence="2" id="KW-1185">Reference proteome</keyword>
<organism evidence="1 2">
    <name type="scientific">Trinickia terrae</name>
    <dbReference type="NCBI Taxonomy" id="2571161"/>
    <lineage>
        <taxon>Bacteria</taxon>
        <taxon>Pseudomonadati</taxon>
        <taxon>Pseudomonadota</taxon>
        <taxon>Betaproteobacteria</taxon>
        <taxon>Burkholderiales</taxon>
        <taxon>Burkholderiaceae</taxon>
        <taxon>Trinickia</taxon>
    </lineage>
</organism>
<dbReference type="InterPro" id="IPR021074">
    <property type="entry name" value="Formate_DH_dsu"/>
</dbReference>